<dbReference type="PANTHER" id="PTHR35936">
    <property type="entry name" value="MEMBRANE-BOUND LYTIC MUREIN TRANSGLYCOSYLASE F"/>
    <property type="match status" value="1"/>
</dbReference>
<evidence type="ECO:0000256" key="1">
    <source>
        <dbReference type="ARBA" id="ARBA00022729"/>
    </source>
</evidence>
<reference evidence="4 5" key="1">
    <citation type="submission" date="2016-06" db="EMBL/GenBank/DDBJ databases">
        <title>Four novel species of enterococci isolated from chicken manure.</title>
        <authorList>
            <person name="Van Tyne D."/>
        </authorList>
    </citation>
    <scope>NUCLEOTIDE SEQUENCE [LARGE SCALE GENOMIC DNA]</scope>
    <source>
        <strain evidence="4 5">CU12B</strain>
    </source>
</reference>
<keyword evidence="1 2" id="KW-0732">Signal</keyword>
<feature type="signal peptide" evidence="2">
    <location>
        <begin position="1"/>
        <end position="20"/>
    </location>
</feature>
<dbReference type="Pfam" id="PF00497">
    <property type="entry name" value="SBP_bac_3"/>
    <property type="match status" value="1"/>
</dbReference>
<dbReference type="Gene3D" id="3.40.190.10">
    <property type="entry name" value="Periplasmic binding protein-like II"/>
    <property type="match status" value="2"/>
</dbReference>
<dbReference type="InterPro" id="IPR001638">
    <property type="entry name" value="Solute-binding_3/MltF_N"/>
</dbReference>
<gene>
    <name evidence="4" type="ORF">BAU17_00485</name>
</gene>
<evidence type="ECO:0000259" key="3">
    <source>
        <dbReference type="SMART" id="SM00062"/>
    </source>
</evidence>
<evidence type="ECO:0000313" key="4">
    <source>
        <dbReference type="EMBL" id="KAF1305761.1"/>
    </source>
</evidence>
<name>A0ABQ6Z2W4_9ENTE</name>
<evidence type="ECO:0000256" key="2">
    <source>
        <dbReference type="SAM" id="SignalP"/>
    </source>
</evidence>
<dbReference type="Proteomes" id="UP000782705">
    <property type="component" value="Unassembled WGS sequence"/>
</dbReference>
<feature type="chain" id="PRO_5046496209" evidence="2">
    <location>
        <begin position="21"/>
        <end position="286"/>
    </location>
</feature>
<dbReference type="SMART" id="SM00062">
    <property type="entry name" value="PBPb"/>
    <property type="match status" value="1"/>
</dbReference>
<dbReference type="PANTHER" id="PTHR35936:SF17">
    <property type="entry name" value="ARGININE-BINDING EXTRACELLULAR PROTEIN ARTP"/>
    <property type="match status" value="1"/>
</dbReference>
<dbReference type="RefSeq" id="WP_161901078.1">
    <property type="nucleotide sequence ID" value="NZ_MAEL01000010.1"/>
</dbReference>
<sequence length="286" mass="31030">MKTKKWLFPIILSTAAFVFAACGSSDKAEADKLQQIKDSGKLVVGTSPDFPPYEFYILNETGEKEIVGSDVALAQAVADEIGVDLEFKATDFNGVLANIQTNSVDFGISGFVGTDQRKEIMDFSDGYQQEVDDGFQGVLVSKKIADQYKTLDELKAANLVIGAQGGSIQFETAGLLTDAKNIKQFGTMDAAVLALNSGDIQAVTVSTSSVEPLLTTFPDLVILPKEEFNLDTENKYGTNVIGFPKGDDTKSFIDLVNNVIKENKDNGNLDKWKEEAKEQAKNALEE</sequence>
<comment type="caution">
    <text evidence="4">The sequence shown here is derived from an EMBL/GenBank/DDBJ whole genome shotgun (WGS) entry which is preliminary data.</text>
</comment>
<dbReference type="EMBL" id="MAEL01000010">
    <property type="protein sequence ID" value="KAF1305761.1"/>
    <property type="molecule type" value="Genomic_DNA"/>
</dbReference>
<protein>
    <submittedName>
        <fullName evidence="4">Amino acid ABC transporter substrate-binding protein</fullName>
    </submittedName>
</protein>
<organism evidence="4 5">
    <name type="scientific">Candidatus Enterococcus willemsii</name>
    <dbReference type="NCBI Taxonomy" id="1857215"/>
    <lineage>
        <taxon>Bacteria</taxon>
        <taxon>Bacillati</taxon>
        <taxon>Bacillota</taxon>
        <taxon>Bacilli</taxon>
        <taxon>Lactobacillales</taxon>
        <taxon>Enterococcaceae</taxon>
        <taxon>Enterococcus</taxon>
    </lineage>
</organism>
<accession>A0ABQ6Z2W4</accession>
<keyword evidence="5" id="KW-1185">Reference proteome</keyword>
<evidence type="ECO:0000313" key="5">
    <source>
        <dbReference type="Proteomes" id="UP000782705"/>
    </source>
</evidence>
<feature type="domain" description="Solute-binding protein family 3/N-terminal" evidence="3">
    <location>
        <begin position="41"/>
        <end position="276"/>
    </location>
</feature>
<proteinExistence type="predicted"/>
<dbReference type="PROSITE" id="PS51257">
    <property type="entry name" value="PROKAR_LIPOPROTEIN"/>
    <property type="match status" value="1"/>
</dbReference>
<dbReference type="SUPFAM" id="SSF53850">
    <property type="entry name" value="Periplasmic binding protein-like II"/>
    <property type="match status" value="1"/>
</dbReference>